<reference evidence="1 2" key="1">
    <citation type="submission" date="2021-06" db="EMBL/GenBank/DDBJ databases">
        <title>Caerostris extrusa draft genome.</title>
        <authorList>
            <person name="Kono N."/>
            <person name="Arakawa K."/>
        </authorList>
    </citation>
    <scope>NUCLEOTIDE SEQUENCE [LARGE SCALE GENOMIC DNA]</scope>
</reference>
<dbReference type="Proteomes" id="UP001054945">
    <property type="component" value="Unassembled WGS sequence"/>
</dbReference>
<gene>
    <name evidence="1" type="ORF">CEXT_161711</name>
</gene>
<dbReference type="EMBL" id="BPLR01001089">
    <property type="protein sequence ID" value="GIY99852.1"/>
    <property type="molecule type" value="Genomic_DNA"/>
</dbReference>
<accession>A0AAV4XY08</accession>
<organism evidence="1 2">
    <name type="scientific">Caerostris extrusa</name>
    <name type="common">Bark spider</name>
    <name type="synonym">Caerostris bankana</name>
    <dbReference type="NCBI Taxonomy" id="172846"/>
    <lineage>
        <taxon>Eukaryota</taxon>
        <taxon>Metazoa</taxon>
        <taxon>Ecdysozoa</taxon>
        <taxon>Arthropoda</taxon>
        <taxon>Chelicerata</taxon>
        <taxon>Arachnida</taxon>
        <taxon>Araneae</taxon>
        <taxon>Araneomorphae</taxon>
        <taxon>Entelegynae</taxon>
        <taxon>Araneoidea</taxon>
        <taxon>Araneidae</taxon>
        <taxon>Caerostris</taxon>
    </lineage>
</organism>
<evidence type="ECO:0000313" key="1">
    <source>
        <dbReference type="EMBL" id="GIY99852.1"/>
    </source>
</evidence>
<keyword evidence="2" id="KW-1185">Reference proteome</keyword>
<name>A0AAV4XY08_CAEEX</name>
<dbReference type="AlphaFoldDB" id="A0AAV4XY08"/>
<sequence length="122" mass="13594">MVSLTVNSTDSCKILNVGPIPGSDVQSSKQTTSSSKIKQFCLILTRQTAFIKIAANFPIWNTNVSQNNTWKLLHETLFFFALVQICQIRGPGPYGSPSTSHPQPAKPLMFYTCLFQWSGCYE</sequence>
<comment type="caution">
    <text evidence="1">The sequence shown here is derived from an EMBL/GenBank/DDBJ whole genome shotgun (WGS) entry which is preliminary data.</text>
</comment>
<evidence type="ECO:0000313" key="2">
    <source>
        <dbReference type="Proteomes" id="UP001054945"/>
    </source>
</evidence>
<protein>
    <submittedName>
        <fullName evidence="1">Uncharacterized protein</fullName>
    </submittedName>
</protein>
<proteinExistence type="predicted"/>